<accession>A0ABD0JBF1</accession>
<evidence type="ECO:0000313" key="1">
    <source>
        <dbReference type="EMBL" id="KAK7468181.1"/>
    </source>
</evidence>
<comment type="caution">
    <text evidence="1">The sequence shown here is derived from an EMBL/GenBank/DDBJ whole genome shotgun (WGS) entry which is preliminary data.</text>
</comment>
<reference evidence="1 2" key="1">
    <citation type="journal article" date="2023" name="Sci. Data">
        <title>Genome assembly of the Korean intertidal mud-creeper Batillaria attramentaria.</title>
        <authorList>
            <person name="Patra A.K."/>
            <person name="Ho P.T."/>
            <person name="Jun S."/>
            <person name="Lee S.J."/>
            <person name="Kim Y."/>
            <person name="Won Y.J."/>
        </authorList>
    </citation>
    <scope>NUCLEOTIDE SEQUENCE [LARGE SCALE GENOMIC DNA]</scope>
    <source>
        <strain evidence="1">Wonlab-2016</strain>
    </source>
</reference>
<name>A0ABD0JBF1_9CAEN</name>
<gene>
    <name evidence="1" type="ORF">BaRGS_00036594</name>
</gene>
<organism evidence="1 2">
    <name type="scientific">Batillaria attramentaria</name>
    <dbReference type="NCBI Taxonomy" id="370345"/>
    <lineage>
        <taxon>Eukaryota</taxon>
        <taxon>Metazoa</taxon>
        <taxon>Spiralia</taxon>
        <taxon>Lophotrochozoa</taxon>
        <taxon>Mollusca</taxon>
        <taxon>Gastropoda</taxon>
        <taxon>Caenogastropoda</taxon>
        <taxon>Sorbeoconcha</taxon>
        <taxon>Cerithioidea</taxon>
        <taxon>Batillariidae</taxon>
        <taxon>Batillaria</taxon>
    </lineage>
</organism>
<sequence length="57" mass="6478">MGRPPWLEWHADDAVCVADISSRKTFNHKQHTDTANVVERFRSGCVNSSPRLVEQVV</sequence>
<feature type="non-terminal residue" evidence="1">
    <location>
        <position position="57"/>
    </location>
</feature>
<evidence type="ECO:0000313" key="2">
    <source>
        <dbReference type="Proteomes" id="UP001519460"/>
    </source>
</evidence>
<dbReference type="EMBL" id="JACVVK020000520">
    <property type="protein sequence ID" value="KAK7468181.1"/>
    <property type="molecule type" value="Genomic_DNA"/>
</dbReference>
<proteinExistence type="predicted"/>
<protein>
    <submittedName>
        <fullName evidence="1">Uncharacterized protein</fullName>
    </submittedName>
</protein>
<dbReference type="Proteomes" id="UP001519460">
    <property type="component" value="Unassembled WGS sequence"/>
</dbReference>
<dbReference type="AlphaFoldDB" id="A0ABD0JBF1"/>
<keyword evidence="2" id="KW-1185">Reference proteome</keyword>